<organism evidence="2 3">
    <name type="scientific">Muraenolepis orangiensis</name>
    <name type="common">Patagonian moray cod</name>
    <dbReference type="NCBI Taxonomy" id="630683"/>
    <lineage>
        <taxon>Eukaryota</taxon>
        <taxon>Metazoa</taxon>
        <taxon>Chordata</taxon>
        <taxon>Craniata</taxon>
        <taxon>Vertebrata</taxon>
        <taxon>Euteleostomi</taxon>
        <taxon>Actinopterygii</taxon>
        <taxon>Neopterygii</taxon>
        <taxon>Teleostei</taxon>
        <taxon>Neoteleostei</taxon>
        <taxon>Acanthomorphata</taxon>
        <taxon>Zeiogadaria</taxon>
        <taxon>Gadariae</taxon>
        <taxon>Gadiformes</taxon>
        <taxon>Muraenolepidoidei</taxon>
        <taxon>Muraenolepididae</taxon>
        <taxon>Muraenolepis</taxon>
    </lineage>
</organism>
<keyword evidence="3" id="KW-1185">Reference proteome</keyword>
<dbReference type="AlphaFoldDB" id="A0A9Q0DNG2"/>
<feature type="region of interest" description="Disordered" evidence="1">
    <location>
        <begin position="83"/>
        <end position="105"/>
    </location>
</feature>
<gene>
    <name evidence="2" type="ORF">NHX12_007090</name>
</gene>
<evidence type="ECO:0000256" key="1">
    <source>
        <dbReference type="SAM" id="MobiDB-lite"/>
    </source>
</evidence>
<name>A0A9Q0DNG2_9TELE</name>
<sequence length="122" mass="13255">MVWTRLRGGEAGTAVGAQMNTDEHKHGPIPTWDGPIPTWEGPSQHGMGPSQHGMSTCQQHTLYRRFLAPFFPIVPLPVHQRATVSRPHGAQRSPPHPTLVRSDHTDLSVGGCQVSVLCPARG</sequence>
<evidence type="ECO:0000313" key="3">
    <source>
        <dbReference type="Proteomes" id="UP001148018"/>
    </source>
</evidence>
<feature type="region of interest" description="Disordered" evidence="1">
    <location>
        <begin position="20"/>
        <end position="55"/>
    </location>
</feature>
<reference evidence="2" key="1">
    <citation type="submission" date="2022-07" db="EMBL/GenBank/DDBJ databases">
        <title>Chromosome-level genome of Muraenolepis orangiensis.</title>
        <authorList>
            <person name="Kim J."/>
        </authorList>
    </citation>
    <scope>NUCLEOTIDE SEQUENCE</scope>
    <source>
        <strain evidence="2">KU_S4_2022</strain>
        <tissue evidence="2">Muscle</tissue>
    </source>
</reference>
<dbReference type="Proteomes" id="UP001148018">
    <property type="component" value="Unassembled WGS sequence"/>
</dbReference>
<dbReference type="EMBL" id="JANIIK010000113">
    <property type="protein sequence ID" value="KAJ3591960.1"/>
    <property type="molecule type" value="Genomic_DNA"/>
</dbReference>
<comment type="caution">
    <text evidence="2">The sequence shown here is derived from an EMBL/GenBank/DDBJ whole genome shotgun (WGS) entry which is preliminary data.</text>
</comment>
<protein>
    <submittedName>
        <fullName evidence="2">Uncharacterized protein</fullName>
    </submittedName>
</protein>
<proteinExistence type="predicted"/>
<evidence type="ECO:0000313" key="2">
    <source>
        <dbReference type="EMBL" id="KAJ3591960.1"/>
    </source>
</evidence>
<accession>A0A9Q0DNG2</accession>